<protein>
    <recommendedName>
        <fullName evidence="2">DNA primase/polymerase bifunctional N-terminal domain-containing protein</fullName>
    </recommendedName>
</protein>
<feature type="domain" description="DNA primase/polymerase bifunctional N-terminal" evidence="2">
    <location>
        <begin position="19"/>
        <end position="177"/>
    </location>
</feature>
<sequence>MRPHPIVPPIAVPSLVGAALAYAVHGWPVFLLLPPDRTPPTVGRSIQHGGATRDPARIRAMVDRYPAGLLAIQTGAASGLAAIEVDPDGGGRRSLAALDADGLLPGTLMADTGSGKLHLIYAHPGVPIRSGTRLLGPGIGVQADGGYIVVSPSRHPRTGGLYRWHGGSPFTHPPAALHPRLAARLAKTPPHRRHLTLAPDPAVSERHTR</sequence>
<dbReference type="Proteomes" id="UP000619260">
    <property type="component" value="Unassembled WGS sequence"/>
</dbReference>
<proteinExistence type="predicted"/>
<evidence type="ECO:0000313" key="4">
    <source>
        <dbReference type="Proteomes" id="UP000619260"/>
    </source>
</evidence>
<evidence type="ECO:0000256" key="1">
    <source>
        <dbReference type="SAM" id="MobiDB-lite"/>
    </source>
</evidence>
<dbReference type="SMART" id="SM00943">
    <property type="entry name" value="Prim-Pol"/>
    <property type="match status" value="1"/>
</dbReference>
<keyword evidence="4" id="KW-1185">Reference proteome</keyword>
<organism evidence="3 4">
    <name type="scientific">Virgisporangium aliadipatigenens</name>
    <dbReference type="NCBI Taxonomy" id="741659"/>
    <lineage>
        <taxon>Bacteria</taxon>
        <taxon>Bacillati</taxon>
        <taxon>Actinomycetota</taxon>
        <taxon>Actinomycetes</taxon>
        <taxon>Micromonosporales</taxon>
        <taxon>Micromonosporaceae</taxon>
        <taxon>Virgisporangium</taxon>
    </lineage>
</organism>
<dbReference type="CDD" id="cd04859">
    <property type="entry name" value="Prim_Pol"/>
    <property type="match status" value="1"/>
</dbReference>
<dbReference type="RefSeq" id="WP_203903459.1">
    <property type="nucleotide sequence ID" value="NZ_BOPF01000032.1"/>
</dbReference>
<evidence type="ECO:0000259" key="2">
    <source>
        <dbReference type="SMART" id="SM00943"/>
    </source>
</evidence>
<dbReference type="AlphaFoldDB" id="A0A8J3YQV7"/>
<reference evidence="3" key="1">
    <citation type="submission" date="2021-01" db="EMBL/GenBank/DDBJ databases">
        <title>Whole genome shotgun sequence of Virgisporangium aliadipatigenens NBRC 105644.</title>
        <authorList>
            <person name="Komaki H."/>
            <person name="Tamura T."/>
        </authorList>
    </citation>
    <scope>NUCLEOTIDE SEQUENCE</scope>
    <source>
        <strain evidence="3">NBRC 105644</strain>
    </source>
</reference>
<dbReference type="Pfam" id="PF09250">
    <property type="entry name" value="Prim-Pol"/>
    <property type="match status" value="1"/>
</dbReference>
<accession>A0A8J3YQV7</accession>
<evidence type="ECO:0000313" key="3">
    <source>
        <dbReference type="EMBL" id="GIJ50009.1"/>
    </source>
</evidence>
<comment type="caution">
    <text evidence="3">The sequence shown here is derived from an EMBL/GenBank/DDBJ whole genome shotgun (WGS) entry which is preliminary data.</text>
</comment>
<gene>
    <name evidence="3" type="ORF">Val02_68950</name>
</gene>
<dbReference type="EMBL" id="BOPF01000032">
    <property type="protein sequence ID" value="GIJ50009.1"/>
    <property type="molecule type" value="Genomic_DNA"/>
</dbReference>
<name>A0A8J3YQV7_9ACTN</name>
<dbReference type="SUPFAM" id="SSF56747">
    <property type="entry name" value="Prim-pol domain"/>
    <property type="match status" value="1"/>
</dbReference>
<dbReference type="InterPro" id="IPR015330">
    <property type="entry name" value="DNA_primase/pol_bifunc_N"/>
</dbReference>
<feature type="region of interest" description="Disordered" evidence="1">
    <location>
        <begin position="188"/>
        <end position="209"/>
    </location>
</feature>